<name>A0A5K4F651_SCHMA</name>
<organism evidence="1 2">
    <name type="scientific">Schistosoma mansoni</name>
    <name type="common">Blood fluke</name>
    <dbReference type="NCBI Taxonomy" id="6183"/>
    <lineage>
        <taxon>Eukaryota</taxon>
        <taxon>Metazoa</taxon>
        <taxon>Spiralia</taxon>
        <taxon>Lophotrochozoa</taxon>
        <taxon>Platyhelminthes</taxon>
        <taxon>Trematoda</taxon>
        <taxon>Digenea</taxon>
        <taxon>Strigeidida</taxon>
        <taxon>Schistosomatoidea</taxon>
        <taxon>Schistosomatidae</taxon>
        <taxon>Schistosoma</taxon>
    </lineage>
</organism>
<proteinExistence type="predicted"/>
<protein>
    <submittedName>
        <fullName evidence="2">Ovule protein</fullName>
    </submittedName>
</protein>
<accession>A0A5K4F651</accession>
<evidence type="ECO:0000313" key="1">
    <source>
        <dbReference type="Proteomes" id="UP000008854"/>
    </source>
</evidence>
<evidence type="ECO:0000313" key="2">
    <source>
        <dbReference type="WBParaSite" id="Smp_323810.1"/>
    </source>
</evidence>
<dbReference type="WBParaSite" id="Smp_323810.1">
    <property type="protein sequence ID" value="Smp_323810.1"/>
    <property type="gene ID" value="Smp_323810"/>
</dbReference>
<sequence length="64" mass="7836">MYNDQLKSYKTLTYPTRHIPQQARNTRCRQTIYNLEHQNKPLKVYQRIQRTKQYSIIKLSPLQV</sequence>
<reference evidence="2" key="2">
    <citation type="submission" date="2019-11" db="UniProtKB">
        <authorList>
            <consortium name="WormBaseParasite"/>
        </authorList>
    </citation>
    <scope>IDENTIFICATION</scope>
    <source>
        <strain evidence="2">Puerto Rican</strain>
    </source>
</reference>
<dbReference type="Proteomes" id="UP000008854">
    <property type="component" value="Unassembled WGS sequence"/>
</dbReference>
<reference evidence="1" key="1">
    <citation type="journal article" date="2012" name="PLoS Negl. Trop. Dis.">
        <title>A systematically improved high quality genome and transcriptome of the human blood fluke Schistosoma mansoni.</title>
        <authorList>
            <person name="Protasio A.V."/>
            <person name="Tsai I.J."/>
            <person name="Babbage A."/>
            <person name="Nichol S."/>
            <person name="Hunt M."/>
            <person name="Aslett M.A."/>
            <person name="De Silva N."/>
            <person name="Velarde G.S."/>
            <person name="Anderson T.J."/>
            <person name="Clark R.C."/>
            <person name="Davidson C."/>
            <person name="Dillon G.P."/>
            <person name="Holroyd N.E."/>
            <person name="LoVerde P.T."/>
            <person name="Lloyd C."/>
            <person name="McQuillan J."/>
            <person name="Oliveira G."/>
            <person name="Otto T.D."/>
            <person name="Parker-Manuel S.J."/>
            <person name="Quail M.A."/>
            <person name="Wilson R.A."/>
            <person name="Zerlotini A."/>
            <person name="Dunne D.W."/>
            <person name="Berriman M."/>
        </authorList>
    </citation>
    <scope>NUCLEOTIDE SEQUENCE [LARGE SCALE GENOMIC DNA]</scope>
    <source>
        <strain evidence="1">Puerto Rican</strain>
    </source>
</reference>
<dbReference type="InParanoid" id="A0A5K4F651"/>
<keyword evidence="1" id="KW-1185">Reference proteome</keyword>
<dbReference type="AlphaFoldDB" id="A0A5K4F651"/>